<sequence length="108" mass="11677">MASGSGRSKRSTVKQGAAATAWWLSRRGGWAVAVATDRTGPEREDDAVGCAELAVVRLIWFSAGCGFVMVRLWTKHGQEEIGKKEEEIRMIMELFGGEGMGVWVFGGG</sequence>
<organism evidence="1 2">
    <name type="scientific">Rubus argutus</name>
    <name type="common">Southern blackberry</name>
    <dbReference type="NCBI Taxonomy" id="59490"/>
    <lineage>
        <taxon>Eukaryota</taxon>
        <taxon>Viridiplantae</taxon>
        <taxon>Streptophyta</taxon>
        <taxon>Embryophyta</taxon>
        <taxon>Tracheophyta</taxon>
        <taxon>Spermatophyta</taxon>
        <taxon>Magnoliopsida</taxon>
        <taxon>eudicotyledons</taxon>
        <taxon>Gunneridae</taxon>
        <taxon>Pentapetalae</taxon>
        <taxon>rosids</taxon>
        <taxon>fabids</taxon>
        <taxon>Rosales</taxon>
        <taxon>Rosaceae</taxon>
        <taxon>Rosoideae</taxon>
        <taxon>Rosoideae incertae sedis</taxon>
        <taxon>Rubus</taxon>
    </lineage>
</organism>
<dbReference type="EMBL" id="JBEDUW010000005">
    <property type="protein sequence ID" value="KAK9929998.1"/>
    <property type="molecule type" value="Genomic_DNA"/>
</dbReference>
<proteinExistence type="predicted"/>
<gene>
    <name evidence="1" type="ORF">M0R45_027059</name>
</gene>
<accession>A0AAW1X221</accession>
<keyword evidence="2" id="KW-1185">Reference proteome</keyword>
<evidence type="ECO:0000313" key="1">
    <source>
        <dbReference type="EMBL" id="KAK9929998.1"/>
    </source>
</evidence>
<dbReference type="AlphaFoldDB" id="A0AAW1X221"/>
<dbReference type="Proteomes" id="UP001457282">
    <property type="component" value="Unassembled WGS sequence"/>
</dbReference>
<name>A0AAW1X221_RUBAR</name>
<comment type="caution">
    <text evidence="1">The sequence shown here is derived from an EMBL/GenBank/DDBJ whole genome shotgun (WGS) entry which is preliminary data.</text>
</comment>
<reference evidence="1 2" key="1">
    <citation type="journal article" date="2023" name="G3 (Bethesda)">
        <title>A chromosome-length genome assembly and annotation of blackberry (Rubus argutus, cv. 'Hillquist').</title>
        <authorList>
            <person name="Bruna T."/>
            <person name="Aryal R."/>
            <person name="Dudchenko O."/>
            <person name="Sargent D.J."/>
            <person name="Mead D."/>
            <person name="Buti M."/>
            <person name="Cavallini A."/>
            <person name="Hytonen T."/>
            <person name="Andres J."/>
            <person name="Pham M."/>
            <person name="Weisz D."/>
            <person name="Mascagni F."/>
            <person name="Usai G."/>
            <person name="Natali L."/>
            <person name="Bassil N."/>
            <person name="Fernandez G.E."/>
            <person name="Lomsadze A."/>
            <person name="Armour M."/>
            <person name="Olukolu B."/>
            <person name="Poorten T."/>
            <person name="Britton C."/>
            <person name="Davik J."/>
            <person name="Ashrafi H."/>
            <person name="Aiden E.L."/>
            <person name="Borodovsky M."/>
            <person name="Worthington M."/>
        </authorList>
    </citation>
    <scope>NUCLEOTIDE SEQUENCE [LARGE SCALE GENOMIC DNA]</scope>
    <source>
        <strain evidence="1">PI 553951</strain>
    </source>
</reference>
<evidence type="ECO:0000313" key="2">
    <source>
        <dbReference type="Proteomes" id="UP001457282"/>
    </source>
</evidence>
<protein>
    <submittedName>
        <fullName evidence="1">Uncharacterized protein</fullName>
    </submittedName>
</protein>